<evidence type="ECO:0008006" key="4">
    <source>
        <dbReference type="Google" id="ProtNLM"/>
    </source>
</evidence>
<evidence type="ECO:0000313" key="3">
    <source>
        <dbReference type="Proteomes" id="UP001320876"/>
    </source>
</evidence>
<reference evidence="2 3" key="1">
    <citation type="submission" date="2022-10" db="EMBL/GenBank/DDBJ databases">
        <title>Luteolibacter arcticus strain CCTCC AB 2014275, whole genome shotgun sequencing project.</title>
        <authorList>
            <person name="Zhao G."/>
            <person name="Shen L."/>
        </authorList>
    </citation>
    <scope>NUCLEOTIDE SEQUENCE [LARGE SCALE GENOMIC DNA]</scope>
    <source>
        <strain evidence="2 3">CCTCC AB 2014275</strain>
    </source>
</reference>
<name>A0ABT3GEY1_9BACT</name>
<evidence type="ECO:0000313" key="2">
    <source>
        <dbReference type="EMBL" id="MCW1922147.1"/>
    </source>
</evidence>
<organism evidence="2 3">
    <name type="scientific">Luteolibacter arcticus</name>
    <dbReference type="NCBI Taxonomy" id="1581411"/>
    <lineage>
        <taxon>Bacteria</taxon>
        <taxon>Pseudomonadati</taxon>
        <taxon>Verrucomicrobiota</taxon>
        <taxon>Verrucomicrobiia</taxon>
        <taxon>Verrucomicrobiales</taxon>
        <taxon>Verrucomicrobiaceae</taxon>
        <taxon>Luteolibacter</taxon>
    </lineage>
</organism>
<sequence>MRRIPIMPAALTLLATGLVGVWAWKATTRDEPRSAAGSTAPAKTGSSSPSADAISPVMDFLSGKPVAADARREFEELRRSLASMPKDEAVALIRSYLARGEDRTTGLSFEIAGDGSLKEWPTLRTFLIDALLALDPSAAAALSREILAKPTSADEWALALRNVARADPDTGFLRSKTEELIANPAWQANPSIGYLNAFDVLVHIGSTESTPLLSSLIQRKDRKDLAHAGFLTLDRLVQRQPVDELTRLAADTALQESRPEMVAQQFARADLRDSAQQSLVKAWLLDPARKPAELRSFAGVYPNNNHFVSNNLLTREATQSGDDLAAHDREALAVIAAWQQDPAFSPVKEHLAAMASRLNGFVGSRDGNSPPPE</sequence>
<feature type="region of interest" description="Disordered" evidence="1">
    <location>
        <begin position="30"/>
        <end position="51"/>
    </location>
</feature>
<accession>A0ABT3GEY1</accession>
<dbReference type="RefSeq" id="WP_264486257.1">
    <property type="nucleotide sequence ID" value="NZ_JAPDDT010000002.1"/>
</dbReference>
<gene>
    <name evidence="2" type="ORF">OKA05_06260</name>
</gene>
<evidence type="ECO:0000256" key="1">
    <source>
        <dbReference type="SAM" id="MobiDB-lite"/>
    </source>
</evidence>
<keyword evidence="3" id="KW-1185">Reference proteome</keyword>
<comment type="caution">
    <text evidence="2">The sequence shown here is derived from an EMBL/GenBank/DDBJ whole genome shotgun (WGS) entry which is preliminary data.</text>
</comment>
<dbReference type="Proteomes" id="UP001320876">
    <property type="component" value="Unassembled WGS sequence"/>
</dbReference>
<protein>
    <recommendedName>
        <fullName evidence="4">HEAT repeat domain-containing protein</fullName>
    </recommendedName>
</protein>
<dbReference type="EMBL" id="JAPDDT010000002">
    <property type="protein sequence ID" value="MCW1922147.1"/>
    <property type="molecule type" value="Genomic_DNA"/>
</dbReference>
<proteinExistence type="predicted"/>